<comment type="caution">
    <text evidence="1">The sequence shown here is derived from an EMBL/GenBank/DDBJ whole genome shotgun (WGS) entry which is preliminary data.</text>
</comment>
<evidence type="ECO:0000313" key="2">
    <source>
        <dbReference type="Proteomes" id="UP000519897"/>
    </source>
</evidence>
<dbReference type="AlphaFoldDB" id="A0A7W6LD05"/>
<organism evidence="1 2">
    <name type="scientific">Rhizobium rhizoryzae</name>
    <dbReference type="NCBI Taxonomy" id="451876"/>
    <lineage>
        <taxon>Bacteria</taxon>
        <taxon>Pseudomonadati</taxon>
        <taxon>Pseudomonadota</taxon>
        <taxon>Alphaproteobacteria</taxon>
        <taxon>Hyphomicrobiales</taxon>
        <taxon>Rhizobiaceae</taxon>
        <taxon>Rhizobium/Agrobacterium group</taxon>
        <taxon>Rhizobium</taxon>
    </lineage>
</organism>
<keyword evidence="2" id="KW-1185">Reference proteome</keyword>
<reference evidence="1 2" key="1">
    <citation type="submission" date="2020-08" db="EMBL/GenBank/DDBJ databases">
        <title>Genomic Encyclopedia of Type Strains, Phase IV (KMG-IV): sequencing the most valuable type-strain genomes for metagenomic binning, comparative biology and taxonomic classification.</title>
        <authorList>
            <person name="Goeker M."/>
        </authorList>
    </citation>
    <scope>NUCLEOTIDE SEQUENCE [LARGE SCALE GENOMIC DNA]</scope>
    <source>
        <strain evidence="1 2">DSM 29514</strain>
    </source>
</reference>
<name>A0A7W6LD05_9HYPH</name>
<dbReference type="EMBL" id="JACIEC010000001">
    <property type="protein sequence ID" value="MBB4141902.1"/>
    <property type="molecule type" value="Genomic_DNA"/>
</dbReference>
<gene>
    <name evidence="1" type="ORF">GGQ72_000401</name>
</gene>
<accession>A0A7W6LD05</accession>
<evidence type="ECO:0000313" key="1">
    <source>
        <dbReference type="EMBL" id="MBB4141902.1"/>
    </source>
</evidence>
<protein>
    <submittedName>
        <fullName evidence="1">Uncharacterized protein</fullName>
    </submittedName>
</protein>
<dbReference type="RefSeq" id="WP_062554237.1">
    <property type="nucleotide sequence ID" value="NZ_CP049250.1"/>
</dbReference>
<sequence length="67" mass="7282">MIGFINTHNQPVFINPAQVLYVTVYEADVSIIALAMAGQGGKPLSLYVRGSADQVQRRIAGQLHEDV</sequence>
<proteinExistence type="predicted"/>
<dbReference type="Proteomes" id="UP000519897">
    <property type="component" value="Unassembled WGS sequence"/>
</dbReference>